<feature type="region of interest" description="Disordered" evidence="21">
    <location>
        <begin position="567"/>
        <end position="624"/>
    </location>
</feature>
<feature type="domain" description="Protein kinase" evidence="22">
    <location>
        <begin position="1028"/>
        <end position="1278"/>
    </location>
</feature>
<comment type="similarity">
    <text evidence="4">Belongs to the protein kinase superfamily. STE Ser/Thr protein kinase family. STE20 subfamily.</text>
</comment>
<feature type="compositionally biased region" description="Basic and acidic residues" evidence="21">
    <location>
        <begin position="232"/>
        <end position="245"/>
    </location>
</feature>
<evidence type="ECO:0000256" key="2">
    <source>
        <dbReference type="ARBA" id="ARBA00004316"/>
    </source>
</evidence>
<evidence type="ECO:0000256" key="14">
    <source>
        <dbReference type="ARBA" id="ARBA00023015"/>
    </source>
</evidence>
<dbReference type="Pfam" id="PF00069">
    <property type="entry name" value="Pkinase"/>
    <property type="match status" value="1"/>
</dbReference>
<dbReference type="InterPro" id="IPR036936">
    <property type="entry name" value="CRIB_dom_sf"/>
</dbReference>
<keyword evidence="16" id="KW-0539">Nucleus</keyword>
<evidence type="ECO:0000256" key="13">
    <source>
        <dbReference type="ARBA" id="ARBA00022840"/>
    </source>
</evidence>
<evidence type="ECO:0000256" key="10">
    <source>
        <dbReference type="ARBA" id="ARBA00022679"/>
    </source>
</evidence>
<evidence type="ECO:0000313" key="25">
    <source>
        <dbReference type="Proteomes" id="UP000605846"/>
    </source>
</evidence>
<feature type="compositionally biased region" description="Polar residues" evidence="21">
    <location>
        <begin position="198"/>
        <end position="231"/>
    </location>
</feature>
<sequence length="1302" mass="143267">MFMDTASTETLHDPFDTETPTRRSSKLSLGSSPSVLSTDEPLDVGDGPLTPTNRLEEDDDNDSLLGLGDNTVGSPEALLVQLNRDGDDIGQSSASPLSSVPDDFPLSRSTSPELAPTRKRKKDDTDDPQSEEEIVNETTKKLKHDITQDEVHVEPDEDNSHELTKQATASKTKAKPKSKRRVAKPKEKDSRTRRRSKGSQGHPSEPSTPSQSLPVPSQSNPIPDSETTLNETSDKENQEVLKEPGKATIEPAEVDTTDEQTKTYSNEEDAYKQRHSEALEALTHIEMEFARLREKMYQEKMRALNMEAEMISNGTHPEMVSLMEKIETKKQQRVSSAEAWRRQQRANYQQEFEGVEHMANTVFILTPKLLHAQYQKRELRTKLLESLHGKKWSMDAERAKLDELVASEAELPDKVALEMRRYAQQVESIELQSIKDHIGFPTVSKPTGLAKEDIEEDLVALGLTEPSIHNQLKSIDQKTMTDKPQPSTSRAATIPRGHFLEGVRTTREQLYYHGQVINTGDYCTVVDVNAGRYTAKLLSTTDVDETMSSPPAPATGIVSANIKLFNSKSDNDAPVPSRKKPLSSGPSSQKPPLPPKPTKSFSSQLSDQDNHAGLPPPTPPRPTQAAIRALHTKPETQTPTKREVEESPKHYNGIITHVGSSTSAALKGVLDKVVGSVSDFLSPNSASSVPSSTPSNTQSQSQSRAKISSPYNLVHVTHVGFNSQTGEFTGLPREWQVLLQQSGISKREQQENPQAVLDVIGFYKETREQSQDTVWEKFGNAHPREITTQLTPPPLPQRARPRLVVIPETSNDTKPVLPARPPNYQKQPPIPPPPPPPPPPVPTLTAPMSMSVPIPPSPSSTSSSTATVSTPPIPAKPKQQQDDSSIESAASQRPLNKQPPPKPPLSTKPTVAPKQQQQQQQQSAPFELPSSALSAEKAGSTSSLVVPPRPKLNKAKTSADVVGNDASTEVYISPVAAPLDPAMDNTMPVSEARLRRREQKRQREAARDAEVLAELQAICTDADPTKLYRNMAKIGQGASGGVCIAQSVDTNMSVAIKQMNLAQQPKKELIINEILVMREAQNKNIVNFIDSFLVTGELWVVMEYMEGGSLTDVVTTNMMTESQIATVCRETLEGIRHLHHLGIIHRDIKSDNVLLGLNGQVKLTDFGFCARLSDAELRTTMVGTPYWMAPEVVTRKEYGPKIDIWSLGIMAIEMIEGEPPYLHENPLRALYLIATNGTPQLQHPDALSPALTQFLNLSLTVDSRSRPDADTLLEHAFLKKAEPVASLIPLIKASRDLRKTHA</sequence>
<dbReference type="Gene3D" id="1.10.510.10">
    <property type="entry name" value="Transferase(Phosphotransferase) domain 1"/>
    <property type="match status" value="1"/>
</dbReference>
<name>A0A8H7BHQ5_9FUNG</name>
<evidence type="ECO:0000256" key="7">
    <source>
        <dbReference type="ARBA" id="ARBA00022490"/>
    </source>
</evidence>
<dbReference type="EMBL" id="JABAYA010000284">
    <property type="protein sequence ID" value="KAF7721284.1"/>
    <property type="molecule type" value="Genomic_DNA"/>
</dbReference>
<evidence type="ECO:0000256" key="6">
    <source>
        <dbReference type="ARBA" id="ARBA00022473"/>
    </source>
</evidence>
<feature type="compositionally biased region" description="Polar residues" evidence="21">
    <location>
        <begin position="882"/>
        <end position="893"/>
    </location>
</feature>
<gene>
    <name evidence="24" type="primary">STE20_6</name>
    <name evidence="24" type="ORF">EC973_004977</name>
</gene>
<feature type="compositionally biased region" description="Low complexity" evidence="21">
    <location>
        <begin position="26"/>
        <end position="37"/>
    </location>
</feature>
<evidence type="ECO:0000259" key="22">
    <source>
        <dbReference type="PROSITE" id="PS50011"/>
    </source>
</evidence>
<dbReference type="CDD" id="cd01093">
    <property type="entry name" value="CRIB_PAK_like"/>
    <property type="match status" value="1"/>
</dbReference>
<feature type="compositionally biased region" description="Basic and acidic residues" evidence="21">
    <location>
        <begin position="138"/>
        <end position="164"/>
    </location>
</feature>
<keyword evidence="14" id="KW-0805">Transcription regulation</keyword>
<comment type="catalytic activity">
    <reaction evidence="19">
        <text>L-seryl-[protein] + ATP = O-phospho-L-seryl-[protein] + ADP + H(+)</text>
        <dbReference type="Rhea" id="RHEA:17989"/>
        <dbReference type="Rhea" id="RHEA-COMP:9863"/>
        <dbReference type="Rhea" id="RHEA-COMP:11604"/>
        <dbReference type="ChEBI" id="CHEBI:15378"/>
        <dbReference type="ChEBI" id="CHEBI:29999"/>
        <dbReference type="ChEBI" id="CHEBI:30616"/>
        <dbReference type="ChEBI" id="CHEBI:83421"/>
        <dbReference type="ChEBI" id="CHEBI:456216"/>
        <dbReference type="EC" id="2.7.11.1"/>
    </reaction>
</comment>
<dbReference type="PANTHER" id="PTHR45832">
    <property type="entry name" value="SERINE/THREONINE-PROTEIN KINASE SAMKA-RELATED-RELATED"/>
    <property type="match status" value="1"/>
</dbReference>
<dbReference type="PANTHER" id="PTHR45832:SF22">
    <property type="entry name" value="SERINE_THREONINE-PROTEIN KINASE SAMKA-RELATED"/>
    <property type="match status" value="1"/>
</dbReference>
<dbReference type="SMART" id="SM00220">
    <property type="entry name" value="S_TKc"/>
    <property type="match status" value="1"/>
</dbReference>
<feature type="compositionally biased region" description="Low complexity" evidence="21">
    <location>
        <begin position="907"/>
        <end position="922"/>
    </location>
</feature>
<dbReference type="FunFam" id="1.10.510.10:FF:000011">
    <property type="entry name" value="Non-specific serine/threonine protein kinase"/>
    <property type="match status" value="1"/>
</dbReference>
<dbReference type="Proteomes" id="UP000605846">
    <property type="component" value="Unassembled WGS sequence"/>
</dbReference>
<evidence type="ECO:0000256" key="16">
    <source>
        <dbReference type="ARBA" id="ARBA00023242"/>
    </source>
</evidence>
<dbReference type="Pfam" id="PF00786">
    <property type="entry name" value="PBD"/>
    <property type="match status" value="1"/>
</dbReference>
<feature type="region of interest" description="Disordered" evidence="21">
    <location>
        <begin position="682"/>
        <end position="706"/>
    </location>
</feature>
<dbReference type="InterPro" id="IPR011009">
    <property type="entry name" value="Kinase-like_dom_sf"/>
</dbReference>
<comment type="caution">
    <text evidence="24">The sequence shown here is derived from an EMBL/GenBank/DDBJ whole genome shotgun (WGS) entry which is preliminary data.</text>
</comment>
<dbReference type="InterPro" id="IPR008271">
    <property type="entry name" value="Ser/Thr_kinase_AS"/>
</dbReference>
<keyword evidence="17" id="KW-0966">Cell projection</keyword>
<evidence type="ECO:0000256" key="8">
    <source>
        <dbReference type="ARBA" id="ARBA00022491"/>
    </source>
</evidence>
<evidence type="ECO:0000256" key="5">
    <source>
        <dbReference type="ARBA" id="ARBA00012513"/>
    </source>
</evidence>
<dbReference type="FunFam" id="3.30.200.20:FF:000705">
    <property type="entry name" value="Non-specific serine/threonine protein kinase"/>
    <property type="match status" value="1"/>
</dbReference>
<keyword evidence="15" id="KW-0804">Transcription</keyword>
<dbReference type="FunFam" id="3.90.810.10:FF:000005">
    <property type="entry name" value="Non-specific serine/threonine protein kinase"/>
    <property type="match status" value="1"/>
</dbReference>
<feature type="domain" description="CRIB" evidence="23">
    <location>
        <begin position="707"/>
        <end position="720"/>
    </location>
</feature>
<dbReference type="GO" id="GO:0005886">
    <property type="term" value="C:plasma membrane"/>
    <property type="evidence" value="ECO:0007669"/>
    <property type="project" value="UniProtKB-ARBA"/>
</dbReference>
<feature type="compositionally biased region" description="Basic residues" evidence="21">
    <location>
        <begin position="172"/>
        <end position="183"/>
    </location>
</feature>
<feature type="compositionally biased region" description="Low complexity" evidence="21">
    <location>
        <begin position="682"/>
        <end position="703"/>
    </location>
</feature>
<dbReference type="GO" id="GO:0009791">
    <property type="term" value="P:post-embryonic development"/>
    <property type="evidence" value="ECO:0007669"/>
    <property type="project" value="UniProtKB-ARBA"/>
</dbReference>
<evidence type="ECO:0000256" key="3">
    <source>
        <dbReference type="ARBA" id="ARBA00004496"/>
    </source>
</evidence>
<dbReference type="SMART" id="SM00285">
    <property type="entry name" value="PBD"/>
    <property type="match status" value="1"/>
</dbReference>
<keyword evidence="25" id="KW-1185">Reference proteome</keyword>
<dbReference type="PROSITE" id="PS50011">
    <property type="entry name" value="PROTEIN_KINASE_DOM"/>
    <property type="match status" value="1"/>
</dbReference>
<dbReference type="GO" id="GO:0010468">
    <property type="term" value="P:regulation of gene expression"/>
    <property type="evidence" value="ECO:0007669"/>
    <property type="project" value="UniProtKB-ARBA"/>
</dbReference>
<dbReference type="GO" id="GO:0005654">
    <property type="term" value="C:nucleoplasm"/>
    <property type="evidence" value="ECO:0007669"/>
    <property type="project" value="UniProtKB-ARBA"/>
</dbReference>
<dbReference type="GO" id="GO:0005829">
    <property type="term" value="C:cytosol"/>
    <property type="evidence" value="ECO:0007669"/>
    <property type="project" value="UniProtKB-ARBA"/>
</dbReference>
<dbReference type="InterPro" id="IPR013907">
    <property type="entry name" value="Sds3"/>
</dbReference>
<keyword evidence="8" id="KW-0678">Repressor</keyword>
<dbReference type="EC" id="2.7.11.1" evidence="5"/>
<dbReference type="Pfam" id="PF08598">
    <property type="entry name" value="Sds3"/>
    <property type="match status" value="1"/>
</dbReference>
<evidence type="ECO:0000256" key="11">
    <source>
        <dbReference type="ARBA" id="ARBA00022741"/>
    </source>
</evidence>
<feature type="compositionally biased region" description="Basic and acidic residues" evidence="21">
    <location>
        <begin position="10"/>
        <end position="21"/>
    </location>
</feature>
<evidence type="ECO:0000256" key="12">
    <source>
        <dbReference type="ARBA" id="ARBA00022777"/>
    </source>
</evidence>
<dbReference type="CDD" id="cd06614">
    <property type="entry name" value="STKc_PAK"/>
    <property type="match status" value="1"/>
</dbReference>
<keyword evidence="11 20" id="KW-0547">Nucleotide-binding</keyword>
<evidence type="ECO:0000256" key="18">
    <source>
        <dbReference type="ARBA" id="ARBA00047899"/>
    </source>
</evidence>
<feature type="compositionally biased region" description="Pro residues" evidence="21">
    <location>
        <begin position="828"/>
        <end position="842"/>
    </location>
</feature>
<keyword evidence="9" id="KW-0723">Serine/threonine-protein kinase</keyword>
<dbReference type="InterPro" id="IPR000719">
    <property type="entry name" value="Prot_kinase_dom"/>
</dbReference>
<evidence type="ECO:0000256" key="9">
    <source>
        <dbReference type="ARBA" id="ARBA00022527"/>
    </source>
</evidence>
<protein>
    <recommendedName>
        <fullName evidence="5">non-specific serine/threonine protein kinase</fullName>
        <ecNumber evidence="5">2.7.11.1</ecNumber>
    </recommendedName>
</protein>
<evidence type="ECO:0000313" key="24">
    <source>
        <dbReference type="EMBL" id="KAF7721284.1"/>
    </source>
</evidence>
<evidence type="ECO:0000256" key="19">
    <source>
        <dbReference type="ARBA" id="ARBA00048679"/>
    </source>
</evidence>
<evidence type="ECO:0000256" key="17">
    <source>
        <dbReference type="ARBA" id="ARBA00023273"/>
    </source>
</evidence>
<dbReference type="GO" id="GO:0005524">
    <property type="term" value="F:ATP binding"/>
    <property type="evidence" value="ECO:0007669"/>
    <property type="project" value="UniProtKB-UniRule"/>
</dbReference>
<feature type="compositionally biased region" description="Low complexity" evidence="21">
    <location>
        <begin position="859"/>
        <end position="870"/>
    </location>
</feature>
<dbReference type="OrthoDB" id="248923at2759"/>
<feature type="region of interest" description="Disordered" evidence="21">
    <location>
        <begin position="1"/>
        <end position="271"/>
    </location>
</feature>
<keyword evidence="13 20" id="KW-0067">ATP-binding</keyword>
<feature type="compositionally biased region" description="Acidic residues" evidence="21">
    <location>
        <begin position="125"/>
        <end position="135"/>
    </location>
</feature>
<dbReference type="GO" id="GO:0042995">
    <property type="term" value="C:cell projection"/>
    <property type="evidence" value="ECO:0007669"/>
    <property type="project" value="UniProtKB-SubCell"/>
</dbReference>
<evidence type="ECO:0000256" key="1">
    <source>
        <dbReference type="ARBA" id="ARBA00004123"/>
    </source>
</evidence>
<comment type="subcellular location">
    <subcellularLocation>
        <location evidence="2">Cell projection</location>
    </subcellularLocation>
    <subcellularLocation>
        <location evidence="3">Cytoplasm</location>
    </subcellularLocation>
    <subcellularLocation>
        <location evidence="1">Nucleus</location>
    </subcellularLocation>
</comment>
<evidence type="ECO:0000256" key="20">
    <source>
        <dbReference type="PROSITE-ProRule" id="PRU10141"/>
    </source>
</evidence>
<accession>A0A8H7BHQ5</accession>
<keyword evidence="7" id="KW-0963">Cytoplasm</keyword>
<dbReference type="InterPro" id="IPR017441">
    <property type="entry name" value="Protein_kinase_ATP_BS"/>
</dbReference>
<dbReference type="PROSITE" id="PS00108">
    <property type="entry name" value="PROTEIN_KINASE_ST"/>
    <property type="match status" value="1"/>
</dbReference>
<dbReference type="InterPro" id="IPR051931">
    <property type="entry name" value="PAK3-like"/>
</dbReference>
<dbReference type="SUPFAM" id="SSF56112">
    <property type="entry name" value="Protein kinase-like (PK-like)"/>
    <property type="match status" value="1"/>
</dbReference>
<proteinExistence type="inferred from homology"/>
<evidence type="ECO:0000256" key="21">
    <source>
        <dbReference type="SAM" id="MobiDB-lite"/>
    </source>
</evidence>
<dbReference type="Gene3D" id="3.90.810.10">
    <property type="entry name" value="CRIB domain"/>
    <property type="match status" value="1"/>
</dbReference>
<keyword evidence="6" id="KW-0217">Developmental protein</keyword>
<feature type="compositionally biased region" description="Pro residues" evidence="21">
    <location>
        <begin position="897"/>
        <end position="906"/>
    </location>
</feature>
<dbReference type="GO" id="GO:0004674">
    <property type="term" value="F:protein serine/threonine kinase activity"/>
    <property type="evidence" value="ECO:0007669"/>
    <property type="project" value="UniProtKB-KW"/>
</dbReference>
<dbReference type="PROSITE" id="PS50108">
    <property type="entry name" value="CRIB"/>
    <property type="match status" value="1"/>
</dbReference>
<dbReference type="Gene3D" id="3.30.200.20">
    <property type="entry name" value="Phosphorylase Kinase, domain 1"/>
    <property type="match status" value="1"/>
</dbReference>
<keyword evidence="10" id="KW-0808">Transferase</keyword>
<feature type="region of interest" description="Disordered" evidence="21">
    <location>
        <begin position="807"/>
        <end position="951"/>
    </location>
</feature>
<dbReference type="SMART" id="SM01401">
    <property type="entry name" value="Sds3"/>
    <property type="match status" value="1"/>
</dbReference>
<comment type="catalytic activity">
    <reaction evidence="18">
        <text>L-threonyl-[protein] + ATP = O-phospho-L-threonyl-[protein] + ADP + H(+)</text>
        <dbReference type="Rhea" id="RHEA:46608"/>
        <dbReference type="Rhea" id="RHEA-COMP:11060"/>
        <dbReference type="Rhea" id="RHEA-COMP:11605"/>
        <dbReference type="ChEBI" id="CHEBI:15378"/>
        <dbReference type="ChEBI" id="CHEBI:30013"/>
        <dbReference type="ChEBI" id="CHEBI:30616"/>
        <dbReference type="ChEBI" id="CHEBI:61977"/>
        <dbReference type="ChEBI" id="CHEBI:456216"/>
        <dbReference type="EC" id="2.7.11.1"/>
    </reaction>
</comment>
<evidence type="ECO:0000256" key="4">
    <source>
        <dbReference type="ARBA" id="ARBA00008874"/>
    </source>
</evidence>
<keyword evidence="12 24" id="KW-0418">Kinase</keyword>
<dbReference type="GO" id="GO:0016477">
    <property type="term" value="P:cell migration"/>
    <property type="evidence" value="ECO:0007669"/>
    <property type="project" value="UniProtKB-ARBA"/>
</dbReference>
<evidence type="ECO:0000259" key="23">
    <source>
        <dbReference type="PROSITE" id="PS50108"/>
    </source>
</evidence>
<reference evidence="24" key="1">
    <citation type="submission" date="2020-01" db="EMBL/GenBank/DDBJ databases">
        <title>Genome Sequencing of Three Apophysomyces-Like Fungal Strains Confirms a Novel Fungal Genus in the Mucoromycota with divergent Burkholderia-like Endosymbiotic Bacteria.</title>
        <authorList>
            <person name="Stajich J.E."/>
            <person name="Macias A.M."/>
            <person name="Carter-House D."/>
            <person name="Lovett B."/>
            <person name="Kasson L.R."/>
            <person name="Berry K."/>
            <person name="Grigoriev I."/>
            <person name="Chang Y."/>
            <person name="Spatafora J."/>
            <person name="Kasson M.T."/>
        </authorList>
    </citation>
    <scope>NUCLEOTIDE SEQUENCE</scope>
    <source>
        <strain evidence="24">NRRL A-21654</strain>
    </source>
</reference>
<dbReference type="Gene3D" id="1.20.5.1500">
    <property type="match status" value="1"/>
</dbReference>
<evidence type="ECO:0000256" key="15">
    <source>
        <dbReference type="ARBA" id="ARBA00023163"/>
    </source>
</evidence>
<feature type="binding site" evidence="20">
    <location>
        <position position="1057"/>
    </location>
    <ligand>
        <name>ATP</name>
        <dbReference type="ChEBI" id="CHEBI:30616"/>
    </ligand>
</feature>
<dbReference type="InterPro" id="IPR033923">
    <property type="entry name" value="PAK_BD"/>
</dbReference>
<dbReference type="InterPro" id="IPR000095">
    <property type="entry name" value="CRIB_dom"/>
</dbReference>
<dbReference type="PROSITE" id="PS00107">
    <property type="entry name" value="PROTEIN_KINASE_ATP"/>
    <property type="match status" value="1"/>
</dbReference>
<organism evidence="24 25">
    <name type="scientific">Apophysomyces ossiformis</name>
    <dbReference type="NCBI Taxonomy" id="679940"/>
    <lineage>
        <taxon>Eukaryota</taxon>
        <taxon>Fungi</taxon>
        <taxon>Fungi incertae sedis</taxon>
        <taxon>Mucoromycota</taxon>
        <taxon>Mucoromycotina</taxon>
        <taxon>Mucoromycetes</taxon>
        <taxon>Mucorales</taxon>
        <taxon>Mucorineae</taxon>
        <taxon>Mucoraceae</taxon>
        <taxon>Apophysomyces</taxon>
    </lineage>
</organism>